<name>A0A3D8IMI2_9HELI</name>
<gene>
    <name evidence="2" type="ORF">CQA54_07040</name>
</gene>
<comment type="caution">
    <text evidence="2">The sequence shown here is derived from an EMBL/GenBank/DDBJ whole genome shotgun (WGS) entry which is preliminary data.</text>
</comment>
<keyword evidence="3" id="KW-1185">Reference proteome</keyword>
<accession>A0A3D8IMI2</accession>
<evidence type="ECO:0000313" key="2">
    <source>
        <dbReference type="EMBL" id="RDU66448.1"/>
    </source>
</evidence>
<organism evidence="2 3">
    <name type="scientific">Helicobacter equorum</name>
    <dbReference type="NCBI Taxonomy" id="361872"/>
    <lineage>
        <taxon>Bacteria</taxon>
        <taxon>Pseudomonadati</taxon>
        <taxon>Campylobacterota</taxon>
        <taxon>Epsilonproteobacteria</taxon>
        <taxon>Campylobacterales</taxon>
        <taxon>Helicobacteraceae</taxon>
        <taxon>Helicobacter</taxon>
    </lineage>
</organism>
<proteinExistence type="predicted"/>
<dbReference type="RefSeq" id="WP_115571402.1">
    <property type="nucleotide sequence ID" value="NZ_NXLT01000006.1"/>
</dbReference>
<reference evidence="2 3" key="1">
    <citation type="submission" date="2018-04" db="EMBL/GenBank/DDBJ databases">
        <title>Novel Campyloabacter and Helicobacter Species and Strains.</title>
        <authorList>
            <person name="Mannion A.J."/>
            <person name="Shen Z."/>
            <person name="Fox J.G."/>
        </authorList>
    </citation>
    <scope>NUCLEOTIDE SEQUENCE [LARGE SCALE GENOMIC DNA]</scope>
    <source>
        <strain evidence="2 3">MIT 12-6600</strain>
    </source>
</reference>
<keyword evidence="1" id="KW-1133">Transmembrane helix</keyword>
<feature type="transmembrane region" description="Helical" evidence="1">
    <location>
        <begin position="48"/>
        <end position="68"/>
    </location>
</feature>
<evidence type="ECO:0000256" key="1">
    <source>
        <dbReference type="SAM" id="Phobius"/>
    </source>
</evidence>
<feature type="transmembrane region" description="Helical" evidence="1">
    <location>
        <begin position="75"/>
        <end position="96"/>
    </location>
</feature>
<sequence length="111" mass="11927">MGSNTARNILAKRFLFLLLFVGIGMIHAAGQNPFEFIKAGFFDILEKYVAVVILGVLWITILVGIGFGNLPWIPSLVIGGGVTAGLFLFPGLLSSIRDWAASYRPSTTVGN</sequence>
<dbReference type="Proteomes" id="UP000256514">
    <property type="component" value="Unassembled WGS sequence"/>
</dbReference>
<dbReference type="AlphaFoldDB" id="A0A3D8IMI2"/>
<dbReference type="EMBL" id="NXLT01000006">
    <property type="protein sequence ID" value="RDU66448.1"/>
    <property type="molecule type" value="Genomic_DNA"/>
</dbReference>
<keyword evidence="1" id="KW-0812">Transmembrane</keyword>
<protein>
    <submittedName>
        <fullName evidence="2">Uncharacterized protein</fullName>
    </submittedName>
</protein>
<keyword evidence="1" id="KW-0472">Membrane</keyword>
<evidence type="ECO:0000313" key="3">
    <source>
        <dbReference type="Proteomes" id="UP000256514"/>
    </source>
</evidence>
<dbReference type="OrthoDB" id="5329772at2"/>